<name>A0A368SIU5_SETIT</name>
<organism evidence="2">
    <name type="scientific">Setaria italica</name>
    <name type="common">Foxtail millet</name>
    <name type="synonym">Panicum italicum</name>
    <dbReference type="NCBI Taxonomy" id="4555"/>
    <lineage>
        <taxon>Eukaryota</taxon>
        <taxon>Viridiplantae</taxon>
        <taxon>Streptophyta</taxon>
        <taxon>Embryophyta</taxon>
        <taxon>Tracheophyta</taxon>
        <taxon>Spermatophyta</taxon>
        <taxon>Magnoliopsida</taxon>
        <taxon>Liliopsida</taxon>
        <taxon>Poales</taxon>
        <taxon>Poaceae</taxon>
        <taxon>PACMAD clade</taxon>
        <taxon>Panicoideae</taxon>
        <taxon>Panicodae</taxon>
        <taxon>Paniceae</taxon>
        <taxon>Cenchrinae</taxon>
        <taxon>Setaria</taxon>
    </lineage>
</organism>
<reference evidence="2" key="1">
    <citation type="journal article" date="2012" name="Nat. Biotechnol.">
        <title>Reference genome sequence of the model plant Setaria.</title>
        <authorList>
            <person name="Bennetzen J.L."/>
            <person name="Schmutz J."/>
            <person name="Wang H."/>
            <person name="Percifield R."/>
            <person name="Hawkins J."/>
            <person name="Pontaroli A.C."/>
            <person name="Estep M."/>
            <person name="Feng L."/>
            <person name="Vaughn J.N."/>
            <person name="Grimwood J."/>
            <person name="Jenkins J."/>
            <person name="Barry K."/>
            <person name="Lindquist E."/>
            <person name="Hellsten U."/>
            <person name="Deshpande S."/>
            <person name="Wang X."/>
            <person name="Wu X."/>
            <person name="Mitros T."/>
            <person name="Triplett J."/>
            <person name="Yang X."/>
            <person name="Ye C.Y."/>
            <person name="Mauro-Herrera M."/>
            <person name="Wang L."/>
            <person name="Li P."/>
            <person name="Sharma M."/>
            <person name="Sharma R."/>
            <person name="Ronald P.C."/>
            <person name="Panaud O."/>
            <person name="Kellogg E.A."/>
            <person name="Brutnell T.P."/>
            <person name="Doust A.N."/>
            <person name="Tuskan G.A."/>
            <person name="Rokhsar D."/>
            <person name="Devos K.M."/>
        </authorList>
    </citation>
    <scope>NUCLEOTIDE SEQUENCE [LARGE SCALE GENOMIC DNA]</scope>
    <source>
        <strain evidence="2">Yugu1</strain>
    </source>
</reference>
<feature type="compositionally biased region" description="Polar residues" evidence="1">
    <location>
        <begin position="1"/>
        <end position="13"/>
    </location>
</feature>
<evidence type="ECO:0000313" key="2">
    <source>
        <dbReference type="EMBL" id="RCV42352.1"/>
    </source>
</evidence>
<dbReference type="EMBL" id="CM003536">
    <property type="protein sequence ID" value="RCV42352.1"/>
    <property type="molecule type" value="Genomic_DNA"/>
</dbReference>
<accession>A0A368SIU5</accession>
<evidence type="ECO:0000256" key="1">
    <source>
        <dbReference type="SAM" id="MobiDB-lite"/>
    </source>
</evidence>
<dbReference type="AlphaFoldDB" id="A0A368SIU5"/>
<feature type="compositionally biased region" description="Basic and acidic residues" evidence="1">
    <location>
        <begin position="15"/>
        <end position="39"/>
    </location>
</feature>
<gene>
    <name evidence="2" type="ORF">SETIT_9G209700v2</name>
</gene>
<sequence>MALESNQPISIRQPSGERRGNKRTKREEPGGSHELKLHTSEGAPGEGEERRRRMAGKLEGCTDQEDRGNGRSRVLVLVTMSP</sequence>
<proteinExistence type="predicted"/>
<protein>
    <submittedName>
        <fullName evidence="2">Uncharacterized protein</fullName>
    </submittedName>
</protein>
<reference evidence="2" key="2">
    <citation type="submission" date="2015-07" db="EMBL/GenBank/DDBJ databases">
        <authorList>
            <person name="Noorani M."/>
        </authorList>
    </citation>
    <scope>NUCLEOTIDE SEQUENCE</scope>
    <source>
        <strain evidence="2">Yugu1</strain>
    </source>
</reference>
<feature type="region of interest" description="Disordered" evidence="1">
    <location>
        <begin position="1"/>
        <end position="73"/>
    </location>
</feature>